<name>A0A1D3DY23_9ACTN</name>
<accession>A0A1D3DY23</accession>
<evidence type="ECO:0000313" key="1">
    <source>
        <dbReference type="EMBL" id="OEJ97214.1"/>
    </source>
</evidence>
<dbReference type="eggNOG" id="ENOG5031XSG">
    <property type="taxonomic scope" value="Bacteria"/>
</dbReference>
<sequence>MVPQDAPLAVELLPEDGAVVVSHAVRGGGRIYVASDESVLFAASGAPPHEAIEVFRSGRRTPPGQFRPRGGRAAATTAEELFALESLPRLEERLRALAVSMGHRKELMTARRGDQLIHLGDFETWHDVVPADGGYAVRVTDRGRTRVLGTATRVEDAARLFVVACDVPLHTDGLSEAGLRARIPAGVDVAESDGGVFVIEWTDGQQHHVTVQGDYRAYPFAASIGRSLDAMLSTRPGRRRR</sequence>
<organism evidence="1 2">
    <name type="scientific">Streptomyces thermolilacinus SPC6</name>
    <dbReference type="NCBI Taxonomy" id="1306406"/>
    <lineage>
        <taxon>Bacteria</taxon>
        <taxon>Bacillati</taxon>
        <taxon>Actinomycetota</taxon>
        <taxon>Actinomycetes</taxon>
        <taxon>Kitasatosporales</taxon>
        <taxon>Streptomycetaceae</taxon>
        <taxon>Streptomyces</taxon>
    </lineage>
</organism>
<gene>
    <name evidence="1" type="ORF">J116_024920</name>
</gene>
<proteinExistence type="predicted"/>
<comment type="caution">
    <text evidence="1">The sequence shown here is derived from an EMBL/GenBank/DDBJ whole genome shotgun (WGS) entry which is preliminary data.</text>
</comment>
<evidence type="ECO:0000313" key="2">
    <source>
        <dbReference type="Proteomes" id="UP000095329"/>
    </source>
</evidence>
<protein>
    <submittedName>
        <fullName evidence="1">Uncharacterized protein</fullName>
    </submittedName>
</protein>
<dbReference type="AlphaFoldDB" id="A0A1D3DY23"/>
<reference evidence="1 2" key="1">
    <citation type="journal article" date="2013" name="Genome Announc.">
        <title>Genome Sequence of Streptomyces violaceusniger Strain SPC6, a Halotolerant Streptomycete That Exhibits Rapid Growth and Development.</title>
        <authorList>
            <person name="Chen X."/>
            <person name="Zhang B."/>
            <person name="Zhang W."/>
            <person name="Wu X."/>
            <person name="Zhang M."/>
            <person name="Chen T."/>
            <person name="Liu G."/>
            <person name="Dyson P."/>
        </authorList>
    </citation>
    <scope>NUCLEOTIDE SEQUENCE [LARGE SCALE GENOMIC DNA]</scope>
    <source>
        <strain evidence="1 2">SPC6</strain>
    </source>
</reference>
<keyword evidence="2" id="KW-1185">Reference proteome</keyword>
<dbReference type="Proteomes" id="UP000095329">
    <property type="component" value="Unassembled WGS sequence"/>
</dbReference>
<dbReference type="EMBL" id="ASHX02000001">
    <property type="protein sequence ID" value="OEJ97214.1"/>
    <property type="molecule type" value="Genomic_DNA"/>
</dbReference>
<dbReference type="OrthoDB" id="2216648at2"/>